<keyword evidence="2" id="KW-1185">Reference proteome</keyword>
<gene>
    <name evidence="1" type="ORF">GO606_07485</name>
</gene>
<sequence>MSRIRLRWHDRPGLAGGIDKDGTRAEELLSLGFGSVEFGTVAAHPQAPFSLAALTARLAILPPRHPDGSAIGIGIGLSPGAAPADLPAQWLAGLLGAWRIADYVSFNLSAQACRPLLAREHLPLLAAAMKSIAAERDRLPRRIPLALKFPLGTEGEPLPDVAAAAAQAGFDALTVVLPAAGGQLSRLARFAALAHRIADGPALVAVGGIRTAVDVGAARAAGAAGVQVHRAFVDAGPDCLRALTGASGARRRAAVLPG</sequence>
<proteinExistence type="predicted"/>
<organism evidence="1 2">
    <name type="scientific">Aromatoleum anaerobium</name>
    <dbReference type="NCBI Taxonomy" id="182180"/>
    <lineage>
        <taxon>Bacteria</taxon>
        <taxon>Pseudomonadati</taxon>
        <taxon>Pseudomonadota</taxon>
        <taxon>Betaproteobacteria</taxon>
        <taxon>Rhodocyclales</taxon>
        <taxon>Rhodocyclaceae</taxon>
        <taxon>Aromatoleum</taxon>
    </lineage>
</organism>
<evidence type="ECO:0000313" key="1">
    <source>
        <dbReference type="EMBL" id="NMG24570.1"/>
    </source>
</evidence>
<dbReference type="Proteomes" id="UP000615989">
    <property type="component" value="Unassembled WGS sequence"/>
</dbReference>
<protein>
    <submittedName>
        <fullName evidence="1">Dihydroorotate dehydrogenase</fullName>
    </submittedName>
</protein>
<dbReference type="SUPFAM" id="SSF51395">
    <property type="entry name" value="FMN-linked oxidoreductases"/>
    <property type="match status" value="1"/>
</dbReference>
<accession>A0ABX1PJ81</accession>
<comment type="caution">
    <text evidence="1">The sequence shown here is derived from an EMBL/GenBank/DDBJ whole genome shotgun (WGS) entry which is preliminary data.</text>
</comment>
<dbReference type="EMBL" id="WTVG01000016">
    <property type="protein sequence ID" value="NMG24570.1"/>
    <property type="molecule type" value="Genomic_DNA"/>
</dbReference>
<reference evidence="1" key="1">
    <citation type="submission" date="2019-12" db="EMBL/GenBank/DDBJ databases">
        <title>Comparative genomics gives insights into the taxonomy of the Azoarcus-Aromatoleum group and reveals separate origins of nif in the plant-associated Azoarcus and non-plant-associated Aromatoleum sub-groups.</title>
        <authorList>
            <person name="Lafos M."/>
            <person name="Maluk M."/>
            <person name="Batista M."/>
            <person name="Junghare M."/>
            <person name="Carmona M."/>
            <person name="Faoro H."/>
            <person name="Cruz L.M."/>
            <person name="Battistoni F."/>
            <person name="De Souza E."/>
            <person name="Pedrosa F."/>
            <person name="Chen W.-M."/>
            <person name="Poole P.S."/>
            <person name="Dixon R.A."/>
            <person name="James E.K."/>
        </authorList>
    </citation>
    <scope>NUCLEOTIDE SEQUENCE</scope>
    <source>
        <strain evidence="1">LuFRes1</strain>
    </source>
</reference>
<dbReference type="Gene3D" id="3.20.20.70">
    <property type="entry name" value="Aldolase class I"/>
    <property type="match status" value="1"/>
</dbReference>
<dbReference type="InterPro" id="IPR013785">
    <property type="entry name" value="Aldolase_TIM"/>
</dbReference>
<evidence type="ECO:0000313" key="2">
    <source>
        <dbReference type="Proteomes" id="UP000615989"/>
    </source>
</evidence>
<dbReference type="RefSeq" id="WP_169117973.1">
    <property type="nucleotide sequence ID" value="NZ_WTVG02000037.1"/>
</dbReference>
<name>A0ABX1PJ81_9RHOO</name>